<protein>
    <submittedName>
        <fullName evidence="2">Uncharacterized protein</fullName>
    </submittedName>
</protein>
<evidence type="ECO:0000256" key="1">
    <source>
        <dbReference type="SAM" id="Phobius"/>
    </source>
</evidence>
<sequence length="141" mass="15423">MTSTTAGPVRQTKGGQFIDAATLIALLFITLFVTTFVFAQEDETPPPAETTSVAQPVISPAEQQQFDLMKAQGMVDDETVAALTTANAPSDNKYTIEWVPLLGMIALAVAYLAFVYFMSFREYHEVIAARFGSRFSPDEES</sequence>
<evidence type="ECO:0000313" key="2">
    <source>
        <dbReference type="EMBL" id="BDY32751.1"/>
    </source>
</evidence>
<gene>
    <name evidence="2" type="ORF">hbim_06721</name>
</gene>
<proteinExistence type="predicted"/>
<dbReference type="RefSeq" id="WP_286212470.1">
    <property type="nucleotide sequence ID" value="NZ_AP027452.1"/>
</dbReference>
<dbReference type="Proteomes" id="UP001241092">
    <property type="component" value="Chromosome"/>
</dbReference>
<feature type="transmembrane region" description="Helical" evidence="1">
    <location>
        <begin position="20"/>
        <end position="39"/>
    </location>
</feature>
<dbReference type="EMBL" id="AP027452">
    <property type="protein sequence ID" value="BDY32751.1"/>
    <property type="molecule type" value="Genomic_DNA"/>
</dbReference>
<keyword evidence="1" id="KW-1133">Transmembrane helix</keyword>
<keyword evidence="1" id="KW-0472">Membrane</keyword>
<organism evidence="2 3">
    <name type="scientific">Mycolicibacterium mageritense</name>
    <name type="common">Mycobacterium mageritense</name>
    <dbReference type="NCBI Taxonomy" id="53462"/>
    <lineage>
        <taxon>Bacteria</taxon>
        <taxon>Bacillati</taxon>
        <taxon>Actinomycetota</taxon>
        <taxon>Actinomycetes</taxon>
        <taxon>Mycobacteriales</taxon>
        <taxon>Mycobacteriaceae</taxon>
        <taxon>Mycolicibacterium</taxon>
    </lineage>
</organism>
<feature type="transmembrane region" description="Helical" evidence="1">
    <location>
        <begin position="98"/>
        <end position="117"/>
    </location>
</feature>
<reference evidence="2" key="1">
    <citation type="submission" date="2023-03" db="EMBL/GenBank/DDBJ databases">
        <title>Draft genome sequence of a Mycolicibacterium mageritense strain H4_3_1 isolated from a hybrid biological-inorganic system reactor.</title>
        <authorList>
            <person name="Feng X."/>
            <person name="Kazama D."/>
            <person name="Sato K."/>
            <person name="Kobayashi H."/>
        </authorList>
    </citation>
    <scope>NUCLEOTIDE SEQUENCE</scope>
    <source>
        <strain evidence="2">H4_3_1</strain>
    </source>
</reference>
<accession>A0AAI8U2E9</accession>
<name>A0AAI8U2E9_MYCME</name>
<dbReference type="AlphaFoldDB" id="A0AAI8U2E9"/>
<evidence type="ECO:0000313" key="3">
    <source>
        <dbReference type="Proteomes" id="UP001241092"/>
    </source>
</evidence>
<keyword evidence="1" id="KW-0812">Transmembrane</keyword>